<reference evidence="3" key="1">
    <citation type="submission" date="2022-11" db="UniProtKB">
        <authorList>
            <consortium name="WormBaseParasite"/>
        </authorList>
    </citation>
    <scope>IDENTIFICATION</scope>
</reference>
<evidence type="ECO:0000313" key="3">
    <source>
        <dbReference type="WBParaSite" id="sdigi.contig157.g5382.t1"/>
    </source>
</evidence>
<protein>
    <submittedName>
        <fullName evidence="3">Uncharacterized protein</fullName>
    </submittedName>
</protein>
<evidence type="ECO:0000313" key="2">
    <source>
        <dbReference type="Proteomes" id="UP000887581"/>
    </source>
</evidence>
<keyword evidence="2" id="KW-1185">Reference proteome</keyword>
<accession>A0A915PNB5</accession>
<dbReference type="Proteomes" id="UP000887581">
    <property type="component" value="Unplaced"/>
</dbReference>
<organism evidence="2 3">
    <name type="scientific">Setaria digitata</name>
    <dbReference type="NCBI Taxonomy" id="48799"/>
    <lineage>
        <taxon>Eukaryota</taxon>
        <taxon>Metazoa</taxon>
        <taxon>Ecdysozoa</taxon>
        <taxon>Nematoda</taxon>
        <taxon>Chromadorea</taxon>
        <taxon>Rhabditida</taxon>
        <taxon>Spirurina</taxon>
        <taxon>Spiruromorpha</taxon>
        <taxon>Filarioidea</taxon>
        <taxon>Setariidae</taxon>
        <taxon>Setaria</taxon>
    </lineage>
</organism>
<dbReference type="WBParaSite" id="sdigi.contig157.g5382.t1">
    <property type="protein sequence ID" value="sdigi.contig157.g5382.t1"/>
    <property type="gene ID" value="sdigi.contig157.g5382"/>
</dbReference>
<evidence type="ECO:0000256" key="1">
    <source>
        <dbReference type="SAM" id="MobiDB-lite"/>
    </source>
</evidence>
<dbReference type="AlphaFoldDB" id="A0A915PNB5"/>
<name>A0A915PNB5_9BILA</name>
<proteinExistence type="predicted"/>
<feature type="region of interest" description="Disordered" evidence="1">
    <location>
        <begin position="25"/>
        <end position="47"/>
    </location>
</feature>
<sequence>MEKAAFYMGAERGGLGLSELVGHSASRPERSGMTLPRTVESGTDGGCFLSRSGHPALLSELRAARTGQNGSHQVTLPERVTSFKANGDTASKARLAQRDVSLVPWRQPDSPSAGSQVTVSVCLPVQITNDHGRGSTARVGGT</sequence>